<dbReference type="Proteomes" id="UP000230859">
    <property type="component" value="Unassembled WGS sequence"/>
</dbReference>
<dbReference type="PANTHER" id="PTHR42930:SF3">
    <property type="entry name" value="PHOSPHATE-SPECIFIC TRANSPORT SYSTEM ACCESSORY PROTEIN PHOU"/>
    <property type="match status" value="1"/>
</dbReference>
<feature type="domain" description="PhoU" evidence="2">
    <location>
        <begin position="1"/>
        <end position="75"/>
    </location>
</feature>
<dbReference type="Gene3D" id="1.20.58.220">
    <property type="entry name" value="Phosphate transport system protein phou homolog 2, domain 2"/>
    <property type="match status" value="1"/>
</dbReference>
<evidence type="ECO:0000313" key="4">
    <source>
        <dbReference type="Proteomes" id="UP000230859"/>
    </source>
</evidence>
<feature type="non-terminal residue" evidence="3">
    <location>
        <position position="1"/>
    </location>
</feature>
<dbReference type="GO" id="GO:0030643">
    <property type="term" value="P:intracellular phosphate ion homeostasis"/>
    <property type="evidence" value="ECO:0007669"/>
    <property type="project" value="InterPro"/>
</dbReference>
<evidence type="ECO:0000313" key="3">
    <source>
        <dbReference type="EMBL" id="PIQ87161.1"/>
    </source>
</evidence>
<dbReference type="SUPFAM" id="SSF109755">
    <property type="entry name" value="PhoU-like"/>
    <property type="match status" value="1"/>
</dbReference>
<reference evidence="3 4" key="1">
    <citation type="submission" date="2017-09" db="EMBL/GenBank/DDBJ databases">
        <title>Depth-based differentiation of microbial function through sediment-hosted aquifers and enrichment of novel symbionts in the deep terrestrial subsurface.</title>
        <authorList>
            <person name="Probst A.J."/>
            <person name="Ladd B."/>
            <person name="Jarett J.K."/>
            <person name="Geller-Mcgrath D.E."/>
            <person name="Sieber C.M."/>
            <person name="Emerson J.B."/>
            <person name="Anantharaman K."/>
            <person name="Thomas B.C."/>
            <person name="Malmstrom R."/>
            <person name="Stieglmeier M."/>
            <person name="Klingl A."/>
            <person name="Woyke T."/>
            <person name="Ryan C.M."/>
            <person name="Banfield J.F."/>
        </authorList>
    </citation>
    <scope>NUCLEOTIDE SEQUENCE [LARGE SCALE GENOMIC DNA]</scope>
    <source>
        <strain evidence="3">CG11_big_fil_rev_8_21_14_0_20_45_26</strain>
    </source>
</reference>
<dbReference type="Pfam" id="PF01895">
    <property type="entry name" value="PhoU"/>
    <property type="match status" value="1"/>
</dbReference>
<dbReference type="EMBL" id="PCVY01000017">
    <property type="protein sequence ID" value="PIQ87161.1"/>
    <property type="molecule type" value="Genomic_DNA"/>
</dbReference>
<dbReference type="InterPro" id="IPR026022">
    <property type="entry name" value="PhoU_dom"/>
</dbReference>
<proteinExistence type="inferred from homology"/>
<dbReference type="InterPro" id="IPR028366">
    <property type="entry name" value="PhoU"/>
</dbReference>
<dbReference type="PANTHER" id="PTHR42930">
    <property type="entry name" value="PHOSPHATE-SPECIFIC TRANSPORT SYSTEM ACCESSORY PROTEIN PHOU"/>
    <property type="match status" value="1"/>
</dbReference>
<comment type="similarity">
    <text evidence="1">Belongs to the PhoU family.</text>
</comment>
<name>A0A2H0LS16_9BACT</name>
<gene>
    <name evidence="3" type="ORF">COV74_01955</name>
</gene>
<dbReference type="AlphaFoldDB" id="A0A2H0LS16"/>
<organism evidence="3 4">
    <name type="scientific">Candidatus Abzuiibacterium crystallinum</name>
    <dbReference type="NCBI Taxonomy" id="1974748"/>
    <lineage>
        <taxon>Bacteria</taxon>
        <taxon>Pseudomonadati</taxon>
        <taxon>Candidatus Omnitrophota</taxon>
        <taxon>Candidatus Abzuiibacterium</taxon>
    </lineage>
</organism>
<evidence type="ECO:0000259" key="2">
    <source>
        <dbReference type="Pfam" id="PF01895"/>
    </source>
</evidence>
<dbReference type="InterPro" id="IPR038078">
    <property type="entry name" value="PhoU-like_sf"/>
</dbReference>
<evidence type="ECO:0000256" key="1">
    <source>
        <dbReference type="ARBA" id="ARBA00008107"/>
    </source>
</evidence>
<dbReference type="GO" id="GO:0045936">
    <property type="term" value="P:negative regulation of phosphate metabolic process"/>
    <property type="evidence" value="ECO:0007669"/>
    <property type="project" value="InterPro"/>
</dbReference>
<comment type="caution">
    <text evidence="3">The sequence shown here is derived from an EMBL/GenBank/DDBJ whole genome shotgun (WGS) entry which is preliminary data.</text>
</comment>
<protein>
    <submittedName>
        <fullName evidence="3">Phosphate transport system regulatory protein PhoU</fullName>
    </submittedName>
</protein>
<sequence>LRDTLDAFIGEDIALATSVLQTDDVVDTYNVDLYSRVCQLMEKDPHLVKTGMNLVMVGHNLERIADLATNIAEDILYMKQGKEVRHRIEEQKK</sequence>
<accession>A0A2H0LS16</accession>